<name>A0ABS4G6R7_9CLOT</name>
<dbReference type="EMBL" id="JAGGKC010000022">
    <property type="protein sequence ID" value="MBP1919970.1"/>
    <property type="molecule type" value="Genomic_DNA"/>
</dbReference>
<evidence type="ECO:0000313" key="1">
    <source>
        <dbReference type="EMBL" id="MBP1919970.1"/>
    </source>
</evidence>
<organism evidence="1 2">
    <name type="scientific">Youngiibacter multivorans</name>
    <dbReference type="NCBI Taxonomy" id="937251"/>
    <lineage>
        <taxon>Bacteria</taxon>
        <taxon>Bacillati</taxon>
        <taxon>Bacillota</taxon>
        <taxon>Clostridia</taxon>
        <taxon>Eubacteriales</taxon>
        <taxon>Clostridiaceae</taxon>
        <taxon>Youngiibacter</taxon>
    </lineage>
</organism>
<reference evidence="1 2" key="1">
    <citation type="submission" date="2021-03" db="EMBL/GenBank/DDBJ databases">
        <title>Genomic Encyclopedia of Type Strains, Phase IV (KMG-IV): sequencing the most valuable type-strain genomes for metagenomic binning, comparative biology and taxonomic classification.</title>
        <authorList>
            <person name="Goeker M."/>
        </authorList>
    </citation>
    <scope>NUCLEOTIDE SEQUENCE [LARGE SCALE GENOMIC DNA]</scope>
    <source>
        <strain evidence="1 2">DSM 6139</strain>
    </source>
</reference>
<gene>
    <name evidence="1" type="ORF">J2Z34_002468</name>
</gene>
<proteinExistence type="predicted"/>
<sequence>MLSGDGIIMVGMINIKRLKYCCVMALYSKVSGGQNEQDEIL</sequence>
<dbReference type="Proteomes" id="UP001519271">
    <property type="component" value="Unassembled WGS sequence"/>
</dbReference>
<protein>
    <submittedName>
        <fullName evidence="1">Uncharacterized protein</fullName>
    </submittedName>
</protein>
<keyword evidence="2" id="KW-1185">Reference proteome</keyword>
<dbReference type="RefSeq" id="WP_280922327.1">
    <property type="nucleotide sequence ID" value="NZ_JAGGKC010000022.1"/>
</dbReference>
<comment type="caution">
    <text evidence="1">The sequence shown here is derived from an EMBL/GenBank/DDBJ whole genome shotgun (WGS) entry which is preliminary data.</text>
</comment>
<accession>A0ABS4G6R7</accession>
<evidence type="ECO:0000313" key="2">
    <source>
        <dbReference type="Proteomes" id="UP001519271"/>
    </source>
</evidence>